<gene>
    <name evidence="1" type="ORF">HMPREF0742_01025</name>
</gene>
<dbReference type="AlphaFoldDB" id="U7V3T2"/>
<sequence>MARARLSGCWYGVLARRSVSFCLKVQWQPGFQLPLLPHIV</sequence>
<dbReference type="EMBL" id="AXZG01000035">
    <property type="protein sequence ID" value="ERT66372.1"/>
    <property type="molecule type" value="Genomic_DNA"/>
</dbReference>
<protein>
    <submittedName>
        <fullName evidence="1">Uncharacterized protein</fullName>
    </submittedName>
</protein>
<evidence type="ECO:0000313" key="1">
    <source>
        <dbReference type="EMBL" id="ERT66372.1"/>
    </source>
</evidence>
<accession>U7V3T2</accession>
<dbReference type="Proteomes" id="UP000017174">
    <property type="component" value="Unassembled WGS sequence"/>
</dbReference>
<comment type="caution">
    <text evidence="1">The sequence shown here is derived from an EMBL/GenBank/DDBJ whole genome shotgun (WGS) entry which is preliminary data.</text>
</comment>
<proteinExistence type="predicted"/>
<dbReference type="HOGENOM" id="CLU_3295935_0_0_11"/>
<name>U7V3T2_9MICC</name>
<evidence type="ECO:0000313" key="2">
    <source>
        <dbReference type="Proteomes" id="UP000017174"/>
    </source>
</evidence>
<reference evidence="1 2" key="1">
    <citation type="submission" date="2013-08" db="EMBL/GenBank/DDBJ databases">
        <authorList>
            <person name="Weinstock G."/>
            <person name="Sodergren E."/>
            <person name="Wylie T."/>
            <person name="Fulton L."/>
            <person name="Fulton R."/>
            <person name="Fronick C."/>
            <person name="O'Laughlin M."/>
            <person name="Godfrey J."/>
            <person name="Miner T."/>
            <person name="Herter B."/>
            <person name="Appelbaum E."/>
            <person name="Cordes M."/>
            <person name="Lek S."/>
            <person name="Wollam A."/>
            <person name="Pepin K.H."/>
            <person name="Palsikar V.B."/>
            <person name="Mitreva M."/>
            <person name="Wilson R.K."/>
        </authorList>
    </citation>
    <scope>NUCLEOTIDE SEQUENCE [LARGE SCALE GENOMIC DNA]</scope>
    <source>
        <strain evidence="1 2">F0184</strain>
    </source>
</reference>
<organism evidence="1 2">
    <name type="scientific">Rothia aeria F0184</name>
    <dbReference type="NCBI Taxonomy" id="888019"/>
    <lineage>
        <taxon>Bacteria</taxon>
        <taxon>Bacillati</taxon>
        <taxon>Actinomycetota</taxon>
        <taxon>Actinomycetes</taxon>
        <taxon>Micrococcales</taxon>
        <taxon>Micrococcaceae</taxon>
        <taxon>Rothia</taxon>
    </lineage>
</organism>